<dbReference type="InterPro" id="IPR036514">
    <property type="entry name" value="SGNH_hydro_sf"/>
</dbReference>
<dbReference type="Pfam" id="PF13472">
    <property type="entry name" value="Lipase_GDSL_2"/>
    <property type="match status" value="1"/>
</dbReference>
<proteinExistence type="predicted"/>
<protein>
    <submittedName>
        <fullName evidence="2">GDSL-type esterase/lipase family protein</fullName>
    </submittedName>
</protein>
<dbReference type="RefSeq" id="WP_369245889.1">
    <property type="nucleotide sequence ID" value="NZ_CP163443.1"/>
</dbReference>
<dbReference type="PANTHER" id="PTHR43784:SF2">
    <property type="entry name" value="GDSL-LIKE LIPASE_ACYLHYDROLASE, PUTATIVE (AFU_ORTHOLOGUE AFUA_2G00820)-RELATED"/>
    <property type="match status" value="1"/>
</dbReference>
<dbReference type="PANTHER" id="PTHR43784">
    <property type="entry name" value="GDSL-LIKE LIPASE/ACYLHYDROLASE, PUTATIVE (AFU_ORTHOLOGUE AFUA_2G00820)-RELATED"/>
    <property type="match status" value="1"/>
</dbReference>
<accession>A0AB39RFU0</accession>
<feature type="domain" description="SGNH hydrolase-type esterase" evidence="1">
    <location>
        <begin position="178"/>
        <end position="370"/>
    </location>
</feature>
<evidence type="ECO:0000259" key="1">
    <source>
        <dbReference type="Pfam" id="PF13472"/>
    </source>
</evidence>
<reference evidence="2" key="1">
    <citation type="submission" date="2024-07" db="EMBL/GenBank/DDBJ databases">
        <authorList>
            <person name="Yu S.T."/>
        </authorList>
    </citation>
    <scope>NUCLEOTIDE SEQUENCE</scope>
    <source>
        <strain evidence="2">R41</strain>
    </source>
</reference>
<dbReference type="EMBL" id="CP163443">
    <property type="protein sequence ID" value="XDQ52613.1"/>
    <property type="molecule type" value="Genomic_DNA"/>
</dbReference>
<dbReference type="AlphaFoldDB" id="A0AB39RFU0"/>
<dbReference type="InterPro" id="IPR013830">
    <property type="entry name" value="SGNH_hydro"/>
</dbReference>
<evidence type="ECO:0000313" key="2">
    <source>
        <dbReference type="EMBL" id="XDQ52613.1"/>
    </source>
</evidence>
<sequence>MTTTWIAAHRSAVIDPYETFHLFEPRRFAGQTVRQALRLAGGGAALRVRLSNRYGKEPLDIAGAHIAGRTQDSGIDPATDTALLFAGAASVTIPAGEEIVSDTVEQAVSAGEEIVLSLHLPADTGLTTYSAVPYDIGYAAPGDQLGAEVLKDAEELTTGHLITGVDVLAAEDTRIAVAFGDSWIEGQATTPGTDSSFPAQLSRRLTHGWIVNHGISGNRLLTDEIGEHLLARIERDVLGVPGVSHVLVHTGLNDFGLPGAISYPEPGSLPTADAFTAGLTALADRLHTAGLTVIGSTIGPYRGTVYEGYDSETGQAVRGAVNAWLLGDEHPFDAIVDIAAAVADPERPDRIRDEFNSGDGLHVNDAGAKAIADAVDVSLLDL</sequence>
<dbReference type="InterPro" id="IPR053140">
    <property type="entry name" value="GDSL_Rv0518-like"/>
</dbReference>
<organism evidence="2">
    <name type="scientific">Streptomyces sp. R41</name>
    <dbReference type="NCBI Taxonomy" id="3238632"/>
    <lineage>
        <taxon>Bacteria</taxon>
        <taxon>Bacillati</taxon>
        <taxon>Actinomycetota</taxon>
        <taxon>Actinomycetes</taxon>
        <taxon>Kitasatosporales</taxon>
        <taxon>Streptomycetaceae</taxon>
        <taxon>Streptomyces</taxon>
    </lineage>
</organism>
<dbReference type="SUPFAM" id="SSF52266">
    <property type="entry name" value="SGNH hydrolase"/>
    <property type="match status" value="1"/>
</dbReference>
<name>A0AB39RFU0_9ACTN</name>
<dbReference type="Gene3D" id="3.40.50.1110">
    <property type="entry name" value="SGNH hydrolase"/>
    <property type="match status" value="1"/>
</dbReference>
<gene>
    <name evidence="2" type="ORF">AB5J53_13590</name>
</gene>